<accession>A0A9E8S9D3</accession>
<dbReference type="KEGG" id="mdb:OVN18_04305"/>
<dbReference type="AlphaFoldDB" id="A0A9E8S9D3"/>
<evidence type="ECO:0000313" key="3">
    <source>
        <dbReference type="Proteomes" id="UP001164706"/>
    </source>
</evidence>
<organism evidence="2 3">
    <name type="scientific">Microcella daejeonensis</name>
    <dbReference type="NCBI Taxonomy" id="2994971"/>
    <lineage>
        <taxon>Bacteria</taxon>
        <taxon>Bacillati</taxon>
        <taxon>Actinomycetota</taxon>
        <taxon>Actinomycetes</taxon>
        <taxon>Micrococcales</taxon>
        <taxon>Microbacteriaceae</taxon>
        <taxon>Microcella</taxon>
    </lineage>
</organism>
<evidence type="ECO:0000256" key="1">
    <source>
        <dbReference type="SAM" id="Phobius"/>
    </source>
</evidence>
<dbReference type="RefSeq" id="WP_267782193.1">
    <property type="nucleotide sequence ID" value="NZ_CP113089.1"/>
</dbReference>
<gene>
    <name evidence="2" type="ORF">OVN18_04305</name>
</gene>
<keyword evidence="1" id="KW-0812">Transmembrane</keyword>
<feature type="transmembrane region" description="Helical" evidence="1">
    <location>
        <begin position="49"/>
        <end position="72"/>
    </location>
</feature>
<evidence type="ECO:0000313" key="2">
    <source>
        <dbReference type="EMBL" id="WAB82238.1"/>
    </source>
</evidence>
<keyword evidence="1" id="KW-1133">Transmembrane helix</keyword>
<keyword evidence="1" id="KW-0472">Membrane</keyword>
<protein>
    <submittedName>
        <fullName evidence="2">DUF2975 domain-containing protein</fullName>
    </submittedName>
</protein>
<feature type="transmembrane region" description="Helical" evidence="1">
    <location>
        <begin position="119"/>
        <end position="142"/>
    </location>
</feature>
<dbReference type="EMBL" id="CP113089">
    <property type="protein sequence ID" value="WAB82238.1"/>
    <property type="molecule type" value="Genomic_DNA"/>
</dbReference>
<keyword evidence="3" id="KW-1185">Reference proteome</keyword>
<proteinExistence type="predicted"/>
<dbReference type="Proteomes" id="UP001164706">
    <property type="component" value="Chromosome"/>
</dbReference>
<name>A0A9E8S9D3_9MICO</name>
<feature type="transmembrane region" description="Helical" evidence="1">
    <location>
        <begin position="84"/>
        <end position="107"/>
    </location>
</feature>
<sequence length="159" mass="16479">MARWLTAPLLALLALLALGVLGLQLVIVPLAAAEFGREFPELESLIVPFGVAAVAAGVFVQLGLLCIARLAVLARGDRIFDPRAFAWVRGLMVCIAGATLVVAAVSATLSFGVGGNPPLLAFAMIGVMLVGVTLLLLLLVLTRLLRQASAARAELAEVV</sequence>
<dbReference type="Pfam" id="PF11188">
    <property type="entry name" value="DUF2975"/>
    <property type="match status" value="1"/>
</dbReference>
<dbReference type="InterPro" id="IPR021354">
    <property type="entry name" value="DUF2975"/>
</dbReference>
<reference evidence="2" key="1">
    <citation type="submission" date="2022-11" db="EMBL/GenBank/DDBJ databases">
        <title>Description of Microcella daejonensis nov. sp, isolated from riverside soil.</title>
        <authorList>
            <person name="Molina K.M."/>
            <person name="Kim S.B."/>
        </authorList>
    </citation>
    <scope>NUCLEOTIDE SEQUENCE</scope>
    <source>
        <strain evidence="2">MMS21-STM12</strain>
    </source>
</reference>